<dbReference type="GO" id="GO:0015833">
    <property type="term" value="P:peptide transport"/>
    <property type="evidence" value="ECO:0007669"/>
    <property type="project" value="TreeGrafter"/>
</dbReference>
<dbReference type="Proteomes" id="UP000002799">
    <property type="component" value="Chromosome"/>
</dbReference>
<dbReference type="PROSITE" id="PS01040">
    <property type="entry name" value="SBP_BACTERIAL_5"/>
    <property type="match status" value="1"/>
</dbReference>
<dbReference type="InterPro" id="IPR030678">
    <property type="entry name" value="Peptide/Ni-bd"/>
</dbReference>
<feature type="signal peptide" evidence="4">
    <location>
        <begin position="1"/>
        <end position="22"/>
    </location>
</feature>
<dbReference type="Gene3D" id="3.90.76.10">
    <property type="entry name" value="Dipeptide-binding Protein, Domain 1"/>
    <property type="match status" value="1"/>
</dbReference>
<protein>
    <recommendedName>
        <fullName evidence="5">Solute-binding protein family 5 domain-containing protein</fullName>
    </recommendedName>
</protein>
<dbReference type="GO" id="GO:0042597">
    <property type="term" value="C:periplasmic space"/>
    <property type="evidence" value="ECO:0007669"/>
    <property type="project" value="UniProtKB-ARBA"/>
</dbReference>
<dbReference type="PANTHER" id="PTHR30290">
    <property type="entry name" value="PERIPLASMIC BINDING COMPONENT OF ABC TRANSPORTER"/>
    <property type="match status" value="1"/>
</dbReference>
<dbReference type="HOGENOM" id="CLU_017028_7_4_0"/>
<dbReference type="KEGG" id="fne:FSDG_00106"/>
<dbReference type="eggNOG" id="COG0747">
    <property type="taxonomic scope" value="Bacteria"/>
</dbReference>
<dbReference type="InterPro" id="IPR023765">
    <property type="entry name" value="SBP_5_CS"/>
</dbReference>
<accession>A0A140PPE6</accession>
<dbReference type="PANTHER" id="PTHR30290:SF9">
    <property type="entry name" value="OLIGOPEPTIDE-BINDING PROTEIN APPA"/>
    <property type="match status" value="1"/>
</dbReference>
<dbReference type="SUPFAM" id="SSF53850">
    <property type="entry name" value="Periplasmic binding protein-like II"/>
    <property type="match status" value="1"/>
</dbReference>
<dbReference type="PIRSF" id="PIRSF002741">
    <property type="entry name" value="MppA"/>
    <property type="match status" value="1"/>
</dbReference>
<dbReference type="AlphaFoldDB" id="A0A140PPE6"/>
<organism evidence="6">
    <name type="scientific">Fusobacterium animalis 7_1</name>
    <dbReference type="NCBI Taxonomy" id="457405"/>
    <lineage>
        <taxon>Bacteria</taxon>
        <taxon>Fusobacteriati</taxon>
        <taxon>Fusobacteriota</taxon>
        <taxon>Fusobacteriia</taxon>
        <taxon>Fusobacteriales</taxon>
        <taxon>Fusobacteriaceae</taxon>
        <taxon>Fusobacterium</taxon>
    </lineage>
</organism>
<evidence type="ECO:0000256" key="1">
    <source>
        <dbReference type="ARBA" id="ARBA00005695"/>
    </source>
</evidence>
<keyword evidence="2" id="KW-0813">Transport</keyword>
<feature type="domain" description="Solute-binding protein family 5" evidence="5">
    <location>
        <begin position="82"/>
        <end position="429"/>
    </location>
</feature>
<dbReference type="EMBL" id="CP007062">
    <property type="protein sequence ID" value="EEO41547.1"/>
    <property type="molecule type" value="Genomic_DNA"/>
</dbReference>
<dbReference type="PROSITE" id="PS51257">
    <property type="entry name" value="PROKAR_LIPOPROTEIN"/>
    <property type="match status" value="1"/>
</dbReference>
<dbReference type="GeneID" id="79809349"/>
<dbReference type="FunFam" id="3.10.105.10:FF:000003">
    <property type="entry name" value="Glutathione ABC transporter substrate-binding protein GsiB"/>
    <property type="match status" value="1"/>
</dbReference>
<evidence type="ECO:0000256" key="2">
    <source>
        <dbReference type="ARBA" id="ARBA00022448"/>
    </source>
</evidence>
<evidence type="ECO:0000313" key="7">
    <source>
        <dbReference type="Proteomes" id="UP000002799"/>
    </source>
</evidence>
<evidence type="ECO:0000256" key="3">
    <source>
        <dbReference type="ARBA" id="ARBA00022729"/>
    </source>
</evidence>
<gene>
    <name evidence="6" type="ORF">FSDG_00106</name>
</gene>
<dbReference type="InterPro" id="IPR039424">
    <property type="entry name" value="SBP_5"/>
</dbReference>
<dbReference type="Gene3D" id="3.10.105.10">
    <property type="entry name" value="Dipeptide-binding Protein, Domain 3"/>
    <property type="match status" value="1"/>
</dbReference>
<dbReference type="GO" id="GO:0043190">
    <property type="term" value="C:ATP-binding cassette (ABC) transporter complex"/>
    <property type="evidence" value="ECO:0007669"/>
    <property type="project" value="InterPro"/>
</dbReference>
<keyword evidence="3 4" id="KW-0732">Signal</keyword>
<feature type="chain" id="PRO_5007304039" description="Solute-binding protein family 5 domain-containing protein" evidence="4">
    <location>
        <begin position="23"/>
        <end position="512"/>
    </location>
</feature>
<reference evidence="6 7" key="1">
    <citation type="submission" date="2013-11" db="EMBL/GenBank/DDBJ databases">
        <title>The Genome Sequence of Fusobacterium sp. 7_1.</title>
        <authorList>
            <consortium name="The Broad Institute Genome Sequencing Platform"/>
            <person name="Earl A."/>
            <person name="Ward D."/>
            <person name="Feldgarden M."/>
            <person name="Gevers D."/>
            <person name="Strauss J."/>
            <person name="Ambrose C.E."/>
            <person name="Allen-Vercoe E."/>
            <person name="Walker B."/>
            <person name="Young S.K."/>
            <person name="Zeng Q."/>
            <person name="Gargeya S."/>
            <person name="Fitzgerald M."/>
            <person name="Haas B."/>
            <person name="Abouelleil A."/>
            <person name="Alvarado L."/>
            <person name="Arachchi H.M."/>
            <person name="Berlin A.M."/>
            <person name="Chapman S.B."/>
            <person name="Goldberg J."/>
            <person name="Griggs A."/>
            <person name="Gujja S."/>
            <person name="Hansen M."/>
            <person name="Howarth C."/>
            <person name="Imamovic A."/>
            <person name="Larimer J."/>
            <person name="McCowen C."/>
            <person name="Montmayeur A."/>
            <person name="Murphy C."/>
            <person name="Neiman D."/>
            <person name="Pearson M."/>
            <person name="Priest M."/>
            <person name="Roberts A."/>
            <person name="Saif S."/>
            <person name="Shea T."/>
            <person name="Sisk P."/>
            <person name="Sykes S."/>
            <person name="Wortman J."/>
            <person name="Nusbaum C."/>
            <person name="Birren B."/>
        </authorList>
    </citation>
    <scope>NUCLEOTIDE SEQUENCE [LARGE SCALE GENOMIC DNA]</scope>
    <source>
        <strain evidence="6 7">7_1</strain>
    </source>
</reference>
<evidence type="ECO:0000313" key="6">
    <source>
        <dbReference type="EMBL" id="EEO41547.1"/>
    </source>
</evidence>
<name>A0A140PPE6_9FUSO</name>
<dbReference type="GO" id="GO:1904680">
    <property type="term" value="F:peptide transmembrane transporter activity"/>
    <property type="evidence" value="ECO:0007669"/>
    <property type="project" value="TreeGrafter"/>
</dbReference>
<dbReference type="Gene3D" id="3.40.190.10">
    <property type="entry name" value="Periplasmic binding protein-like II"/>
    <property type="match status" value="1"/>
</dbReference>
<evidence type="ECO:0000256" key="4">
    <source>
        <dbReference type="SAM" id="SignalP"/>
    </source>
</evidence>
<proteinExistence type="inferred from homology"/>
<evidence type="ECO:0000259" key="5">
    <source>
        <dbReference type="Pfam" id="PF00496"/>
    </source>
</evidence>
<dbReference type="RefSeq" id="WP_008700001.1">
    <property type="nucleotide sequence ID" value="NZ_AKBT01000001.1"/>
</dbReference>
<comment type="similarity">
    <text evidence="1">Belongs to the bacterial solute-binding protein 5 family.</text>
</comment>
<dbReference type="Pfam" id="PF00496">
    <property type="entry name" value="SBP_bac_5"/>
    <property type="match status" value="1"/>
</dbReference>
<sequence length="512" mass="57135">MKKKFWLLVAMVLSVLFLVACGGDPDKKSDAGAAGGKRDTLVIGMGADAKSLDPHASNDNPSSNVRVQIYDRLMDLDDDGVPQPMLAESWERPDDTTIIFHLRKGVKFHNGDEMKASDVKFSLERALKSPEVSHILTGIKSVDVVDDYTVKVTTEKPMAAILNNLSHTTIAILSEKATTEAGDKFGQNPIGTGPYKFVSWQSGDRITLEAFPDYWRGEAPIKNIVFRNIVEETNRTIGLETGELDVIYEIFGMDKTKLKEDDRFNFIEGPQVSMTYLGFNMKKAPYDNPKVREAISYAIDQKPIIDTVFLGGGEAANSIIGPNIWGYYDVEKYTQDIAKAKALLAEAGYPNGFKAKIWVNDNPVRRDTAVILQDQLKQIGIDLTIETVEWGAFLDGTARGDHEMYLLGWGTVTRDPDYGMYELISSSTMGAAGNRSFYSNPEVDKLLEAGKTELDPEKRKEIYKQIQEIVRKDLPMYMIVYPLNNVVTKKDIKNFKLDPANSHRLYGVSIGE</sequence>
<dbReference type="InterPro" id="IPR000914">
    <property type="entry name" value="SBP_5_dom"/>
</dbReference>